<dbReference type="InterPro" id="IPR003599">
    <property type="entry name" value="Ig_sub"/>
</dbReference>
<proteinExistence type="predicted"/>
<dbReference type="InterPro" id="IPR013783">
    <property type="entry name" value="Ig-like_fold"/>
</dbReference>
<dbReference type="InterPro" id="IPR003598">
    <property type="entry name" value="Ig_sub2"/>
</dbReference>
<dbReference type="STRING" id="51511.ENSCSAVP00000002332"/>
<dbReference type="InterPro" id="IPR013106">
    <property type="entry name" value="Ig_V-set"/>
</dbReference>
<evidence type="ECO:0000256" key="2">
    <source>
        <dbReference type="SAM" id="Phobius"/>
    </source>
</evidence>
<dbReference type="InterPro" id="IPR007110">
    <property type="entry name" value="Ig-like_dom"/>
</dbReference>
<dbReference type="GeneTree" id="ENSGT00940000159186"/>
<protein>
    <recommendedName>
        <fullName evidence="3">Ig-like domain-containing protein</fullName>
    </recommendedName>
</protein>
<dbReference type="InterPro" id="IPR042974">
    <property type="entry name" value="JAM-C"/>
</dbReference>
<reference evidence="4" key="2">
    <citation type="submission" date="2025-08" db="UniProtKB">
        <authorList>
            <consortium name="Ensembl"/>
        </authorList>
    </citation>
    <scope>IDENTIFICATION</scope>
</reference>
<dbReference type="GO" id="GO:0046982">
    <property type="term" value="F:protein heterodimerization activity"/>
    <property type="evidence" value="ECO:0007669"/>
    <property type="project" value="InterPro"/>
</dbReference>
<evidence type="ECO:0000313" key="4">
    <source>
        <dbReference type="Ensembl" id="ENSCSAVP00000002332.1"/>
    </source>
</evidence>
<dbReference type="Proteomes" id="UP000007875">
    <property type="component" value="Unassembled WGS sequence"/>
</dbReference>
<dbReference type="PANTHER" id="PTHR44598:SF2">
    <property type="entry name" value="JUNCTIONAL ADHESION MOLECULE C"/>
    <property type="match status" value="1"/>
</dbReference>
<dbReference type="Pfam" id="PF07686">
    <property type="entry name" value="V-set"/>
    <property type="match status" value="1"/>
</dbReference>
<dbReference type="GO" id="GO:0007155">
    <property type="term" value="P:cell adhesion"/>
    <property type="evidence" value="ECO:0007669"/>
    <property type="project" value="InterPro"/>
</dbReference>
<name>H2YAI4_CIOSA</name>
<dbReference type="SMART" id="SM00409">
    <property type="entry name" value="IG"/>
    <property type="match status" value="2"/>
</dbReference>
<evidence type="ECO:0000259" key="3">
    <source>
        <dbReference type="PROSITE" id="PS50835"/>
    </source>
</evidence>
<dbReference type="GO" id="GO:0042803">
    <property type="term" value="F:protein homodimerization activity"/>
    <property type="evidence" value="ECO:0007669"/>
    <property type="project" value="InterPro"/>
</dbReference>
<feature type="compositionally biased region" description="Polar residues" evidence="1">
    <location>
        <begin position="301"/>
        <end position="313"/>
    </location>
</feature>
<dbReference type="PROSITE" id="PS50835">
    <property type="entry name" value="IG_LIKE"/>
    <property type="match status" value="2"/>
</dbReference>
<evidence type="ECO:0000256" key="1">
    <source>
        <dbReference type="SAM" id="MobiDB-lite"/>
    </source>
</evidence>
<keyword evidence="2" id="KW-1133">Transmembrane helix</keyword>
<organism evidence="4 5">
    <name type="scientific">Ciona savignyi</name>
    <name type="common">Pacific transparent sea squirt</name>
    <dbReference type="NCBI Taxonomy" id="51511"/>
    <lineage>
        <taxon>Eukaryota</taxon>
        <taxon>Metazoa</taxon>
        <taxon>Chordata</taxon>
        <taxon>Tunicata</taxon>
        <taxon>Ascidiacea</taxon>
        <taxon>Phlebobranchia</taxon>
        <taxon>Cionidae</taxon>
        <taxon>Ciona</taxon>
    </lineage>
</organism>
<feature type="domain" description="Ig-like" evidence="3">
    <location>
        <begin position="129"/>
        <end position="229"/>
    </location>
</feature>
<keyword evidence="5" id="KW-1185">Reference proteome</keyword>
<dbReference type="Ensembl" id="ENSCSAVT00000002370.1">
    <property type="protein sequence ID" value="ENSCSAVP00000002332.1"/>
    <property type="gene ID" value="ENSCSAVG00000001365.1"/>
</dbReference>
<dbReference type="InParanoid" id="H2YAI4"/>
<accession>H2YAI4</accession>
<dbReference type="InterPro" id="IPR036179">
    <property type="entry name" value="Ig-like_dom_sf"/>
</dbReference>
<feature type="region of interest" description="Disordered" evidence="1">
    <location>
        <begin position="294"/>
        <end position="313"/>
    </location>
</feature>
<feature type="transmembrane region" description="Helical" evidence="2">
    <location>
        <begin position="235"/>
        <end position="260"/>
    </location>
</feature>
<reference evidence="5" key="1">
    <citation type="submission" date="2003-08" db="EMBL/GenBank/DDBJ databases">
        <authorList>
            <person name="Birren B."/>
            <person name="Nusbaum C."/>
            <person name="Abebe A."/>
            <person name="Abouelleil A."/>
            <person name="Adekoya E."/>
            <person name="Ait-zahra M."/>
            <person name="Allen N."/>
            <person name="Allen T."/>
            <person name="An P."/>
            <person name="Anderson M."/>
            <person name="Anderson S."/>
            <person name="Arachchi H."/>
            <person name="Armbruster J."/>
            <person name="Bachantsang P."/>
            <person name="Baldwin J."/>
            <person name="Barry A."/>
            <person name="Bayul T."/>
            <person name="Blitshsteyn B."/>
            <person name="Bloom T."/>
            <person name="Blye J."/>
            <person name="Boguslavskiy L."/>
            <person name="Borowsky M."/>
            <person name="Boukhgalter B."/>
            <person name="Brunache A."/>
            <person name="Butler J."/>
            <person name="Calixte N."/>
            <person name="Calvo S."/>
            <person name="Camarata J."/>
            <person name="Campo K."/>
            <person name="Chang J."/>
            <person name="Cheshatsang Y."/>
            <person name="Citroen M."/>
            <person name="Collymore A."/>
            <person name="Considine T."/>
            <person name="Cook A."/>
            <person name="Cooke P."/>
            <person name="Corum B."/>
            <person name="Cuomo C."/>
            <person name="David R."/>
            <person name="Dawoe T."/>
            <person name="Degray S."/>
            <person name="Dodge S."/>
            <person name="Dooley K."/>
            <person name="Dorje P."/>
            <person name="Dorjee K."/>
            <person name="Dorris L."/>
            <person name="Duffey N."/>
            <person name="Dupes A."/>
            <person name="Elkins T."/>
            <person name="Engels R."/>
            <person name="Erickson J."/>
            <person name="Farina A."/>
            <person name="Faro S."/>
            <person name="Ferreira P."/>
            <person name="Fischer H."/>
            <person name="Fitzgerald M."/>
            <person name="Foley K."/>
            <person name="Gage D."/>
            <person name="Galagan J."/>
            <person name="Gearin G."/>
            <person name="Gnerre S."/>
            <person name="Gnirke A."/>
            <person name="Goyette A."/>
            <person name="Graham J."/>
            <person name="Grandbois E."/>
            <person name="Gyaltsen K."/>
            <person name="Hafez N."/>
            <person name="Hagopian D."/>
            <person name="Hagos B."/>
            <person name="Hall J."/>
            <person name="Hatcher B."/>
            <person name="Heller A."/>
            <person name="Higgins H."/>
            <person name="Honan T."/>
            <person name="Horn A."/>
            <person name="Houde N."/>
            <person name="Hughes L."/>
            <person name="Hulme W."/>
            <person name="Husby E."/>
            <person name="Iliev I."/>
            <person name="Jaffe D."/>
            <person name="Jones C."/>
            <person name="Kamal M."/>
            <person name="Kamat A."/>
            <person name="Kamvysselis M."/>
            <person name="Karlsson E."/>
            <person name="Kells C."/>
            <person name="Kieu A."/>
            <person name="Kisner P."/>
            <person name="Kodira C."/>
            <person name="Kulbokas E."/>
            <person name="Labutti K."/>
            <person name="Lama D."/>
            <person name="Landers T."/>
            <person name="Leger J."/>
            <person name="Levine S."/>
            <person name="Lewis D."/>
            <person name="Lewis T."/>
            <person name="Lindblad-toh K."/>
            <person name="Liu X."/>
            <person name="Lokyitsang T."/>
            <person name="Lokyitsang Y."/>
            <person name="Lucien O."/>
            <person name="Lui A."/>
            <person name="Ma L.J."/>
            <person name="Mabbitt R."/>
            <person name="Macdonald J."/>
            <person name="Maclean C."/>
            <person name="Major J."/>
            <person name="Manning J."/>
            <person name="Marabella R."/>
            <person name="Maru K."/>
            <person name="Matthews C."/>
            <person name="Mauceli E."/>
            <person name="Mccarthy M."/>
            <person name="Mcdonough S."/>
            <person name="Mcghee T."/>
            <person name="Meldrim J."/>
            <person name="Meneus L."/>
            <person name="Mesirov J."/>
            <person name="Mihalev A."/>
            <person name="Mihova T."/>
            <person name="Mikkelsen T."/>
            <person name="Mlenga V."/>
            <person name="Moru K."/>
            <person name="Mozes J."/>
            <person name="Mulrain L."/>
            <person name="Munson G."/>
            <person name="Naylor J."/>
            <person name="Newes C."/>
            <person name="Nguyen C."/>
            <person name="Nguyen N."/>
            <person name="Nguyen T."/>
            <person name="Nicol R."/>
            <person name="Nielsen C."/>
            <person name="Nizzari M."/>
            <person name="Norbu C."/>
            <person name="Norbu N."/>
            <person name="O'donnell P."/>
            <person name="Okoawo O."/>
            <person name="O'leary S."/>
            <person name="Omotosho B."/>
            <person name="O'neill K."/>
            <person name="Osman S."/>
            <person name="Parker S."/>
            <person name="Perrin D."/>
            <person name="Phunkhang P."/>
            <person name="Piqani B."/>
            <person name="Purcell S."/>
            <person name="Rachupka T."/>
            <person name="Ramasamy U."/>
            <person name="Rameau R."/>
            <person name="Ray V."/>
            <person name="Raymond C."/>
            <person name="Retta R."/>
            <person name="Richardson S."/>
            <person name="Rise C."/>
            <person name="Rodriguez J."/>
            <person name="Rogers J."/>
            <person name="Rogov P."/>
            <person name="Rutman M."/>
            <person name="Schupbach R."/>
            <person name="Seaman C."/>
            <person name="Settipalli S."/>
            <person name="Sharpe T."/>
            <person name="Sheridan J."/>
            <person name="Sherpa N."/>
            <person name="Shi J."/>
            <person name="Smirnov S."/>
            <person name="Smith C."/>
            <person name="Sougnez C."/>
            <person name="Spencer B."/>
            <person name="Stalker J."/>
            <person name="Stange-thomann N."/>
            <person name="Stavropoulos S."/>
            <person name="Stetson K."/>
            <person name="Stone C."/>
            <person name="Stone S."/>
            <person name="Stubbs M."/>
            <person name="Talamas J."/>
            <person name="Tchuinga P."/>
            <person name="Tenzing P."/>
            <person name="Tesfaye S."/>
            <person name="Theodore J."/>
            <person name="Thoulutsang Y."/>
            <person name="Topham K."/>
            <person name="Towey S."/>
            <person name="Tsamla T."/>
            <person name="Tsomo N."/>
            <person name="Vallee D."/>
            <person name="Vassiliev H."/>
            <person name="Venkataraman V."/>
            <person name="Vinson J."/>
            <person name="Vo A."/>
            <person name="Wade C."/>
            <person name="Wang S."/>
            <person name="Wangchuk T."/>
            <person name="Wangdi T."/>
            <person name="Whittaker C."/>
            <person name="Wilkinson J."/>
            <person name="Wu Y."/>
            <person name="Wyman D."/>
            <person name="Yadav S."/>
            <person name="Yang S."/>
            <person name="Yang X."/>
            <person name="Yeager S."/>
            <person name="Yee E."/>
            <person name="Young G."/>
            <person name="Zainoun J."/>
            <person name="Zembeck L."/>
            <person name="Zimmer A."/>
            <person name="Zody M."/>
            <person name="Lander E."/>
        </authorList>
    </citation>
    <scope>NUCLEOTIDE SEQUENCE [LARGE SCALE GENOMIC DNA]</scope>
</reference>
<dbReference type="SMART" id="SM00408">
    <property type="entry name" value="IGc2"/>
    <property type="match status" value="1"/>
</dbReference>
<feature type="domain" description="Ig-like" evidence="3">
    <location>
        <begin position="19"/>
        <end position="126"/>
    </location>
</feature>
<dbReference type="PANTHER" id="PTHR44598">
    <property type="entry name" value="JUNCTIONAL ADHESION MOLECULE C"/>
    <property type="match status" value="1"/>
</dbReference>
<keyword evidence="2" id="KW-0812">Transmembrane</keyword>
<dbReference type="HOGENOM" id="CLU_849800_0_0_1"/>
<dbReference type="OMA" id="VEWKFVH"/>
<dbReference type="Gene3D" id="2.60.40.10">
    <property type="entry name" value="Immunoglobulins"/>
    <property type="match status" value="2"/>
</dbReference>
<dbReference type="AlphaFoldDB" id="H2YAI4"/>
<sequence>TFTAYYCHGVTVTLLNGQPSPVVTQVTYQNPIILPCSFQAQTGSTNDFRFEWIYNPIIGGGSNSGQNIVLDNKVLTDYTTRFSLVSPANLQINSAAKTDTGSYTCLVTLPHDSPSKGSGTYHLTVQVPPSTPQCTYTSDHALTIGFSAEFRCNSIEGVPAPTYSWYKNGRKLPLNGQDDINYKNTSYSYSETTGILKFSKVTVADAGAYYCAAANVLETKTCEPATMITTKNQDVGMIVGIVFGVIFGLLLIGVLVWWTWRKGYCDGFSKTDDADEIDDDGSNDVMLDTNGPIVNKPPSEAGSTRKQNPSMII</sequence>
<dbReference type="eggNOG" id="ENOG502QWBJ">
    <property type="taxonomic scope" value="Eukaryota"/>
</dbReference>
<reference evidence="4" key="3">
    <citation type="submission" date="2025-09" db="UniProtKB">
        <authorList>
            <consortium name="Ensembl"/>
        </authorList>
    </citation>
    <scope>IDENTIFICATION</scope>
</reference>
<evidence type="ECO:0000313" key="5">
    <source>
        <dbReference type="Proteomes" id="UP000007875"/>
    </source>
</evidence>
<keyword evidence="2" id="KW-0472">Membrane</keyword>
<dbReference type="SUPFAM" id="SSF48726">
    <property type="entry name" value="Immunoglobulin"/>
    <property type="match status" value="2"/>
</dbReference>
<dbReference type="Pfam" id="PF13927">
    <property type="entry name" value="Ig_3"/>
    <property type="match status" value="1"/>
</dbReference>